<name>A0ABU2XDC7_9ACTN</name>
<dbReference type="Proteomes" id="UP001180754">
    <property type="component" value="Unassembled WGS sequence"/>
</dbReference>
<evidence type="ECO:0008006" key="3">
    <source>
        <dbReference type="Google" id="ProtNLM"/>
    </source>
</evidence>
<organism evidence="1 2">
    <name type="scientific">Streptomyces lonegramiae</name>
    <dbReference type="NCBI Taxonomy" id="3075524"/>
    <lineage>
        <taxon>Bacteria</taxon>
        <taxon>Bacillati</taxon>
        <taxon>Actinomycetota</taxon>
        <taxon>Actinomycetes</taxon>
        <taxon>Kitasatosporales</taxon>
        <taxon>Streptomycetaceae</taxon>
        <taxon>Streptomyces</taxon>
    </lineage>
</organism>
<evidence type="ECO:0000313" key="1">
    <source>
        <dbReference type="EMBL" id="MDT0543506.1"/>
    </source>
</evidence>
<dbReference type="EMBL" id="JAVRFD010000005">
    <property type="protein sequence ID" value="MDT0543506.1"/>
    <property type="molecule type" value="Genomic_DNA"/>
</dbReference>
<sequence length="173" mass="18642">MERGARPDGTTGDCHWRPDARCAGFCAPGFAGLTLLLDWGSGGLTVARADLWAVLGVLVLIALRPPRVSAGDGWLAVRGLVRERRVCTDALVSVRRDGAIATRLVLRDAYGGSVALDPEILVANPLLWHRLDAGARRSRERGTLRYGVSTLWQLGERIDGGTARDVFRASGLE</sequence>
<evidence type="ECO:0000313" key="2">
    <source>
        <dbReference type="Proteomes" id="UP001180754"/>
    </source>
</evidence>
<proteinExistence type="predicted"/>
<gene>
    <name evidence="1" type="ORF">RND15_12375</name>
</gene>
<protein>
    <recommendedName>
        <fullName evidence="3">PH domain-containing protein</fullName>
    </recommendedName>
</protein>
<keyword evidence="2" id="KW-1185">Reference proteome</keyword>
<accession>A0ABU2XDC7</accession>
<dbReference type="RefSeq" id="WP_311724166.1">
    <property type="nucleotide sequence ID" value="NZ_JAVRFD010000005.1"/>
</dbReference>
<comment type="caution">
    <text evidence="1">The sequence shown here is derived from an EMBL/GenBank/DDBJ whole genome shotgun (WGS) entry which is preliminary data.</text>
</comment>
<reference evidence="1" key="1">
    <citation type="submission" date="2024-05" db="EMBL/GenBank/DDBJ databases">
        <title>30 novel species of actinomycetes from the DSMZ collection.</title>
        <authorList>
            <person name="Nouioui I."/>
        </authorList>
    </citation>
    <scope>NUCLEOTIDE SEQUENCE</scope>
    <source>
        <strain evidence="1">DSM 41529</strain>
    </source>
</reference>